<sequence length="373" mass="43273">MHKNYLYSVTDKALFDALNTSKINNSELRDLFLSRGVIISTETKREELAREFSKYNHDYYDHQRIASAMGVVQRKEKTTTSDYATELDKESLETTLNVLKKQITEEKDLCIWHEDENGNYIVDINYETPDYTKSDFKQIVKKEATITIEKTDSGYTVRYPDNPKVKEYERTIRESVALTAEEAGQKFDSTRINLASIEDPYARTSFFRKLLNRLDGFKLLDVTDVYVFHPKPTDEERAKSGDSGIHISRASLKGEGVLQSGELQEFYNRGFYISKIRWMFEEDLVGSDIYVIEAMFGEPETFEDFSYITRGKFKYKTKNEYNKNPSKLDKEEELRISRLIENTARAIVDEIVAETLGEDENESSEAEVTTDKQ</sequence>
<dbReference type="EMBL" id="VSIJ01000037">
    <property type="protein sequence ID" value="TXX63711.1"/>
    <property type="molecule type" value="Genomic_DNA"/>
</dbReference>
<comment type="caution">
    <text evidence="1">The sequence shown here is derived from an EMBL/GenBank/DDBJ whole genome shotgun (WGS) entry which is preliminary data.</text>
</comment>
<name>A0ABD7SGC5_VIBCL</name>
<dbReference type="Proteomes" id="UP000323819">
    <property type="component" value="Unassembled WGS sequence"/>
</dbReference>
<evidence type="ECO:0000313" key="1">
    <source>
        <dbReference type="EMBL" id="TXX63711.1"/>
    </source>
</evidence>
<organism evidence="1 2">
    <name type="scientific">Vibrio cholerae</name>
    <dbReference type="NCBI Taxonomy" id="666"/>
    <lineage>
        <taxon>Bacteria</taxon>
        <taxon>Pseudomonadati</taxon>
        <taxon>Pseudomonadota</taxon>
        <taxon>Gammaproteobacteria</taxon>
        <taxon>Vibrionales</taxon>
        <taxon>Vibrionaceae</taxon>
        <taxon>Vibrio</taxon>
    </lineage>
</organism>
<evidence type="ECO:0000313" key="2">
    <source>
        <dbReference type="Proteomes" id="UP000323819"/>
    </source>
</evidence>
<proteinExistence type="predicted"/>
<reference evidence="1 2" key="1">
    <citation type="submission" date="2019-06" db="EMBL/GenBank/DDBJ databases">
        <title>Vibrio cholerae phylogeny based on whole-genome sequencing reveals genetic diversity and population strucutre.</title>
        <authorList>
            <person name="Zhiqiu Y."/>
            <person name="Bin L."/>
            <person name="Lingyan J."/>
        </authorList>
    </citation>
    <scope>NUCLEOTIDE SEQUENCE [LARGE SCALE GENOMIC DNA]</scope>
    <source>
        <strain evidence="1 2">N2814</strain>
    </source>
</reference>
<protein>
    <submittedName>
        <fullName evidence="1">Uncharacterized protein</fullName>
    </submittedName>
</protein>
<accession>A0ABD7SGC5</accession>
<dbReference type="AlphaFoldDB" id="A0ABD7SGC5"/>
<gene>
    <name evidence="1" type="ORF">FXF03_18675</name>
</gene>
<dbReference type="RefSeq" id="WP_148522307.1">
    <property type="nucleotide sequence ID" value="NZ_VSIJ01000037.1"/>
</dbReference>